<keyword evidence="13" id="KW-0472">Membrane</keyword>
<dbReference type="SUPFAM" id="SSF55874">
    <property type="entry name" value="ATPase domain of HSP90 chaperone/DNA topoisomerase II/histidine kinase"/>
    <property type="match status" value="1"/>
</dbReference>
<dbReference type="EC" id="2.7.13.3" evidence="3"/>
<dbReference type="PANTHER" id="PTHR43065">
    <property type="entry name" value="SENSOR HISTIDINE KINASE"/>
    <property type="match status" value="1"/>
</dbReference>
<proteinExistence type="predicted"/>
<dbReference type="GO" id="GO:0005524">
    <property type="term" value="F:ATP binding"/>
    <property type="evidence" value="ECO:0007669"/>
    <property type="project" value="UniProtKB-KW"/>
</dbReference>
<evidence type="ECO:0000256" key="9">
    <source>
        <dbReference type="ARBA" id="ARBA00022777"/>
    </source>
</evidence>
<evidence type="ECO:0000256" key="7">
    <source>
        <dbReference type="ARBA" id="ARBA00022692"/>
    </source>
</evidence>
<dbReference type="PRINTS" id="PR00344">
    <property type="entry name" value="BCTRLSENSOR"/>
</dbReference>
<evidence type="ECO:0000256" key="10">
    <source>
        <dbReference type="ARBA" id="ARBA00022840"/>
    </source>
</evidence>
<evidence type="ECO:0000256" key="1">
    <source>
        <dbReference type="ARBA" id="ARBA00000085"/>
    </source>
</evidence>
<comment type="subcellular location">
    <subcellularLocation>
        <location evidence="2">Cell membrane</location>
        <topology evidence="2">Multi-pass membrane protein</topology>
    </subcellularLocation>
</comment>
<dbReference type="SMART" id="SM00091">
    <property type="entry name" value="PAS"/>
    <property type="match status" value="1"/>
</dbReference>
<sequence length="739" mass="83038">MRGGDVSFVVVLRSMLGSVVVALLLLVLFAVVFFHFDVQMRREHFSQVELTSLALQRHSIARTLTSITEDMTGLQEHQYQHGFDSWDDPHYRTMMLFEMETLCRIRQQFDQLRILDNRGQERVRVDCLNGFPVAVSGDKLQDQSRRDYFSSALVLGEGEVFISPLSVEQESSTSSASGRPILRLSTPLTSPDGERTGILVINYLADELLTSAEAGVDQPLKRSPQGGYLYLVNSNGVTFNSLPDGYPRLQSGGYSLAKQFPSLWEQIELSESGTVPLSQGLLNFITYRPLQQVDSYLPDYPEDLAKDSGYSSRMVWKLLSFVPSEQLQFGVRQYAIKMAIIVPLLLLILLPMLYQVKRSALQRRLMVGEMESQRVYLQTMMDAMSDGVVAVDAYGSMQVSNDSLEEMFCYAPDELMGHPVSKLLGRTIDEEAGSPLQWMERLMEHYPDGRELICRNRYADEIPMEVSVRPFTQGQKEFFLLMFRDITERKKAEKEVESLHLKYCHREKMAEVGLLVGGILHEVANPMAAIQGLLLELMADDEESEHPLLNADGRARIQLIIDHVDRVKGISREVSSFLRPASYSFELSDLNGIVQTTTRLIRFDKRWREIQLDEQLDPSLPPVNAIADQLVQVIMNLLVNAADACGSEPDRDSRVTIRSLSEEGMAVLEISDNGSGMSAETLQQIFEPFYTTKAEGQGTGLGMPLCEGIINDHGGRMEVESGLGEGTRVRVYLPLASLD</sequence>
<keyword evidence="17" id="KW-1185">Reference proteome</keyword>
<dbReference type="InterPro" id="IPR036890">
    <property type="entry name" value="HATPase_C_sf"/>
</dbReference>
<evidence type="ECO:0000256" key="12">
    <source>
        <dbReference type="ARBA" id="ARBA00023012"/>
    </source>
</evidence>
<dbReference type="InterPro" id="IPR005467">
    <property type="entry name" value="His_kinase_dom"/>
</dbReference>
<reference evidence="16 17" key="2">
    <citation type="submission" date="2018-12" db="EMBL/GenBank/DDBJ databases">
        <title>Simiduia agarivorans gen. nov., sp. nov., a marine, agarolytic bacterium isolated from shallow coastal water from Keelung, Taiwan.</title>
        <authorList>
            <person name="Shieh W.Y."/>
        </authorList>
    </citation>
    <scope>NUCLEOTIDE SEQUENCE [LARGE SCALE GENOMIC DNA]</scope>
    <source>
        <strain evidence="16 17">GTF-13</strain>
    </source>
</reference>
<dbReference type="GO" id="GO:0005886">
    <property type="term" value="C:plasma membrane"/>
    <property type="evidence" value="ECO:0007669"/>
    <property type="project" value="UniProtKB-SubCell"/>
</dbReference>
<evidence type="ECO:0000313" key="16">
    <source>
        <dbReference type="EMBL" id="RRJ85268.1"/>
    </source>
</evidence>
<dbReference type="Pfam" id="PF02518">
    <property type="entry name" value="HATPase_c"/>
    <property type="match status" value="1"/>
</dbReference>
<dbReference type="SUPFAM" id="SSF103190">
    <property type="entry name" value="Sensory domain-like"/>
    <property type="match status" value="2"/>
</dbReference>
<dbReference type="Gene3D" id="1.10.287.130">
    <property type="match status" value="1"/>
</dbReference>
<keyword evidence="11 13" id="KW-1133">Transmembrane helix</keyword>
<comment type="caution">
    <text evidence="16">The sequence shown here is derived from an EMBL/GenBank/DDBJ whole genome shotgun (WGS) entry which is preliminary data.</text>
</comment>
<keyword evidence="10" id="KW-0067">ATP-binding</keyword>
<dbReference type="PROSITE" id="PS50112">
    <property type="entry name" value="PAS"/>
    <property type="match status" value="1"/>
</dbReference>
<reference evidence="16 17" key="1">
    <citation type="submission" date="2018-08" db="EMBL/GenBank/DDBJ databases">
        <authorList>
            <person name="Khan S.A."/>
        </authorList>
    </citation>
    <scope>NUCLEOTIDE SEQUENCE [LARGE SCALE GENOMIC DNA]</scope>
    <source>
        <strain evidence="16 17">GTF-13</strain>
    </source>
</reference>
<dbReference type="PANTHER" id="PTHR43065:SF51">
    <property type="entry name" value="HISTIDINE KINASE"/>
    <property type="match status" value="1"/>
</dbReference>
<evidence type="ECO:0000256" key="5">
    <source>
        <dbReference type="ARBA" id="ARBA00022553"/>
    </source>
</evidence>
<dbReference type="Proteomes" id="UP000280792">
    <property type="component" value="Unassembled WGS sequence"/>
</dbReference>
<dbReference type="NCBIfam" id="TIGR00229">
    <property type="entry name" value="sensory_box"/>
    <property type="match status" value="1"/>
</dbReference>
<feature type="domain" description="PAS" evidence="15">
    <location>
        <begin position="373"/>
        <end position="417"/>
    </location>
</feature>
<dbReference type="AlphaFoldDB" id="A0A3P3VTH6"/>
<feature type="transmembrane region" description="Helical" evidence="13">
    <location>
        <begin position="15"/>
        <end position="36"/>
    </location>
</feature>
<feature type="transmembrane region" description="Helical" evidence="13">
    <location>
        <begin position="334"/>
        <end position="354"/>
    </location>
</feature>
<accession>A0A3P3VTH6</accession>
<keyword evidence="6" id="KW-0808">Transferase</keyword>
<dbReference type="GO" id="GO:0006355">
    <property type="term" value="P:regulation of DNA-templated transcription"/>
    <property type="evidence" value="ECO:0007669"/>
    <property type="project" value="InterPro"/>
</dbReference>
<dbReference type="RefSeq" id="WP_125015694.1">
    <property type="nucleotide sequence ID" value="NZ_QWEZ01000001.1"/>
</dbReference>
<dbReference type="Gene3D" id="3.30.450.20">
    <property type="entry name" value="PAS domain"/>
    <property type="match status" value="2"/>
</dbReference>
<dbReference type="Gene3D" id="3.30.565.10">
    <property type="entry name" value="Histidine kinase-like ATPase, C-terminal domain"/>
    <property type="match status" value="1"/>
</dbReference>
<dbReference type="InterPro" id="IPR003594">
    <property type="entry name" value="HATPase_dom"/>
</dbReference>
<evidence type="ECO:0000256" key="2">
    <source>
        <dbReference type="ARBA" id="ARBA00004651"/>
    </source>
</evidence>
<dbReference type="CDD" id="cd00130">
    <property type="entry name" value="PAS"/>
    <property type="match status" value="1"/>
</dbReference>
<keyword evidence="8" id="KW-0547">Nucleotide-binding</keyword>
<organism evidence="16 17">
    <name type="scientific">Aestuariirhabdus litorea</name>
    <dbReference type="NCBI Taxonomy" id="2528527"/>
    <lineage>
        <taxon>Bacteria</taxon>
        <taxon>Pseudomonadati</taxon>
        <taxon>Pseudomonadota</taxon>
        <taxon>Gammaproteobacteria</taxon>
        <taxon>Oceanospirillales</taxon>
        <taxon>Aestuariirhabdaceae</taxon>
        <taxon>Aestuariirhabdus</taxon>
    </lineage>
</organism>
<dbReference type="GO" id="GO:0004673">
    <property type="term" value="F:protein histidine kinase activity"/>
    <property type="evidence" value="ECO:0007669"/>
    <property type="project" value="UniProtKB-EC"/>
</dbReference>
<name>A0A3P3VTH6_9GAMM</name>
<dbReference type="InterPro" id="IPR035965">
    <property type="entry name" value="PAS-like_dom_sf"/>
</dbReference>
<dbReference type="InterPro" id="IPR029151">
    <property type="entry name" value="Sensor-like_sf"/>
</dbReference>
<keyword evidence="12" id="KW-0902">Two-component regulatory system</keyword>
<dbReference type="InterPro" id="IPR004358">
    <property type="entry name" value="Sig_transdc_His_kin-like_C"/>
</dbReference>
<keyword evidence="4" id="KW-1003">Cell membrane</keyword>
<dbReference type="Pfam" id="PF21623">
    <property type="entry name" value="HK_sensor_dom_bact"/>
    <property type="match status" value="1"/>
</dbReference>
<protein>
    <recommendedName>
        <fullName evidence="3">histidine kinase</fullName>
        <ecNumber evidence="3">2.7.13.3</ecNumber>
    </recommendedName>
</protein>
<dbReference type="SUPFAM" id="SSF55785">
    <property type="entry name" value="PYP-like sensor domain (PAS domain)"/>
    <property type="match status" value="1"/>
</dbReference>
<keyword evidence="9 16" id="KW-0418">Kinase</keyword>
<feature type="domain" description="Histidine kinase" evidence="14">
    <location>
        <begin position="518"/>
        <end position="737"/>
    </location>
</feature>
<dbReference type="InterPro" id="IPR048760">
    <property type="entry name" value="VP0354-like_sensor_dom"/>
</dbReference>
<evidence type="ECO:0000256" key="3">
    <source>
        <dbReference type="ARBA" id="ARBA00012438"/>
    </source>
</evidence>
<evidence type="ECO:0000256" key="6">
    <source>
        <dbReference type="ARBA" id="ARBA00022679"/>
    </source>
</evidence>
<dbReference type="InterPro" id="IPR013767">
    <property type="entry name" value="PAS_fold"/>
</dbReference>
<evidence type="ECO:0000313" key="17">
    <source>
        <dbReference type="Proteomes" id="UP000280792"/>
    </source>
</evidence>
<evidence type="ECO:0000256" key="8">
    <source>
        <dbReference type="ARBA" id="ARBA00022741"/>
    </source>
</evidence>
<dbReference type="EMBL" id="QWEZ01000001">
    <property type="protein sequence ID" value="RRJ85268.1"/>
    <property type="molecule type" value="Genomic_DNA"/>
</dbReference>
<evidence type="ECO:0000259" key="15">
    <source>
        <dbReference type="PROSITE" id="PS50112"/>
    </source>
</evidence>
<gene>
    <name evidence="16" type="ORF">D0544_09460</name>
</gene>
<dbReference type="PROSITE" id="PS50109">
    <property type="entry name" value="HIS_KIN"/>
    <property type="match status" value="1"/>
</dbReference>
<evidence type="ECO:0000256" key="13">
    <source>
        <dbReference type="SAM" id="Phobius"/>
    </source>
</evidence>
<dbReference type="SMART" id="SM00387">
    <property type="entry name" value="HATPase_c"/>
    <property type="match status" value="1"/>
</dbReference>
<dbReference type="InterPro" id="IPR000014">
    <property type="entry name" value="PAS"/>
</dbReference>
<dbReference type="Pfam" id="PF00989">
    <property type="entry name" value="PAS"/>
    <property type="match status" value="1"/>
</dbReference>
<evidence type="ECO:0000256" key="11">
    <source>
        <dbReference type="ARBA" id="ARBA00022989"/>
    </source>
</evidence>
<dbReference type="GO" id="GO:0000160">
    <property type="term" value="P:phosphorelay signal transduction system"/>
    <property type="evidence" value="ECO:0007669"/>
    <property type="project" value="UniProtKB-KW"/>
</dbReference>
<keyword evidence="7 13" id="KW-0812">Transmembrane</keyword>
<comment type="catalytic activity">
    <reaction evidence="1">
        <text>ATP + protein L-histidine = ADP + protein N-phospho-L-histidine.</text>
        <dbReference type="EC" id="2.7.13.3"/>
    </reaction>
</comment>
<evidence type="ECO:0000256" key="4">
    <source>
        <dbReference type="ARBA" id="ARBA00022475"/>
    </source>
</evidence>
<evidence type="ECO:0000259" key="14">
    <source>
        <dbReference type="PROSITE" id="PS50109"/>
    </source>
</evidence>
<keyword evidence="5" id="KW-0597">Phosphoprotein</keyword>